<comment type="caution">
    <text evidence="1">The sequence shown here is derived from an EMBL/GenBank/DDBJ whole genome shotgun (WGS) entry which is preliminary data.</text>
</comment>
<sequence length="95" mass="10751">MRLHLSTNQTPTFAPFRLCDIINIMTRLFMRSAPVPLLAGSRAETHNTGISLRHNPGRRLPFTSPHPCNVAILAVSPPPCVTVRFRFRLNSFNKR</sequence>
<dbReference type="AlphaFoldDB" id="A0A3S5ALK2"/>
<gene>
    <name evidence="1" type="ORF">PXEA_LOCUS13094</name>
</gene>
<dbReference type="Proteomes" id="UP000784294">
    <property type="component" value="Unassembled WGS sequence"/>
</dbReference>
<name>A0A3S5ALK2_9PLAT</name>
<organism evidence="1 2">
    <name type="scientific">Protopolystoma xenopodis</name>
    <dbReference type="NCBI Taxonomy" id="117903"/>
    <lineage>
        <taxon>Eukaryota</taxon>
        <taxon>Metazoa</taxon>
        <taxon>Spiralia</taxon>
        <taxon>Lophotrochozoa</taxon>
        <taxon>Platyhelminthes</taxon>
        <taxon>Monogenea</taxon>
        <taxon>Polyopisthocotylea</taxon>
        <taxon>Polystomatidea</taxon>
        <taxon>Polystomatidae</taxon>
        <taxon>Protopolystoma</taxon>
    </lineage>
</organism>
<reference evidence="1" key="1">
    <citation type="submission" date="2018-11" db="EMBL/GenBank/DDBJ databases">
        <authorList>
            <consortium name="Pathogen Informatics"/>
        </authorList>
    </citation>
    <scope>NUCLEOTIDE SEQUENCE</scope>
</reference>
<proteinExistence type="predicted"/>
<evidence type="ECO:0000313" key="2">
    <source>
        <dbReference type="Proteomes" id="UP000784294"/>
    </source>
</evidence>
<accession>A0A3S5ALK2</accession>
<protein>
    <submittedName>
        <fullName evidence="1">Uncharacterized protein</fullName>
    </submittedName>
</protein>
<evidence type="ECO:0000313" key="1">
    <source>
        <dbReference type="EMBL" id="VEL19654.1"/>
    </source>
</evidence>
<keyword evidence="2" id="KW-1185">Reference proteome</keyword>
<dbReference type="EMBL" id="CAAALY010042583">
    <property type="protein sequence ID" value="VEL19654.1"/>
    <property type="molecule type" value="Genomic_DNA"/>
</dbReference>